<keyword evidence="3" id="KW-1185">Reference proteome</keyword>
<comment type="caution">
    <text evidence="2">The sequence shown here is derived from an EMBL/GenBank/DDBJ whole genome shotgun (WGS) entry which is preliminary data.</text>
</comment>
<dbReference type="EMBL" id="RKRF01000002">
    <property type="protein sequence ID" value="RPF57022.1"/>
    <property type="molecule type" value="Genomic_DNA"/>
</dbReference>
<keyword evidence="1" id="KW-1133">Transmembrane helix</keyword>
<organism evidence="2 3">
    <name type="scientific">Aquisalibacillus elongatus</name>
    <dbReference type="NCBI Taxonomy" id="485577"/>
    <lineage>
        <taxon>Bacteria</taxon>
        <taxon>Bacillati</taxon>
        <taxon>Bacillota</taxon>
        <taxon>Bacilli</taxon>
        <taxon>Bacillales</taxon>
        <taxon>Bacillaceae</taxon>
        <taxon>Aquisalibacillus</taxon>
    </lineage>
</organism>
<protein>
    <submittedName>
        <fullName evidence="2">Uncharacterized protein</fullName>
    </submittedName>
</protein>
<reference evidence="2 3" key="1">
    <citation type="submission" date="2018-11" db="EMBL/GenBank/DDBJ databases">
        <title>Genomic Encyclopedia of Type Strains, Phase IV (KMG-IV): sequencing the most valuable type-strain genomes for metagenomic binning, comparative biology and taxonomic classification.</title>
        <authorList>
            <person name="Goeker M."/>
        </authorList>
    </citation>
    <scope>NUCLEOTIDE SEQUENCE [LARGE SCALE GENOMIC DNA]</scope>
    <source>
        <strain evidence="2 3">DSM 18090</strain>
    </source>
</reference>
<evidence type="ECO:0000313" key="3">
    <source>
        <dbReference type="Proteomes" id="UP000276443"/>
    </source>
</evidence>
<keyword evidence="1" id="KW-0472">Membrane</keyword>
<evidence type="ECO:0000256" key="1">
    <source>
        <dbReference type="SAM" id="Phobius"/>
    </source>
</evidence>
<sequence length="32" mass="3416">MSGVGIPGLIITLLLLALIIGAVWLIIRMIKN</sequence>
<dbReference type="AlphaFoldDB" id="A0A3N5CB06"/>
<feature type="transmembrane region" description="Helical" evidence="1">
    <location>
        <begin position="6"/>
        <end position="27"/>
    </location>
</feature>
<accession>A0A3N5CB06</accession>
<name>A0A3N5CB06_9BACI</name>
<gene>
    <name evidence="2" type="ORF">EDC24_0069</name>
</gene>
<proteinExistence type="predicted"/>
<evidence type="ECO:0000313" key="2">
    <source>
        <dbReference type="EMBL" id="RPF57022.1"/>
    </source>
</evidence>
<dbReference type="Proteomes" id="UP000276443">
    <property type="component" value="Unassembled WGS sequence"/>
</dbReference>
<keyword evidence="1" id="KW-0812">Transmembrane</keyword>